<feature type="binding site" evidence="1">
    <location>
        <position position="317"/>
    </location>
    <ligand>
        <name>substrate</name>
    </ligand>
</feature>
<keyword evidence="1" id="KW-0784">Thiamine biosynthesis</keyword>
<accession>A0A265N6A0</accession>
<dbReference type="SUPFAM" id="SSF56042">
    <property type="entry name" value="PurM C-terminal domain-like"/>
    <property type="match status" value="1"/>
</dbReference>
<dbReference type="GO" id="GO:0009228">
    <property type="term" value="P:thiamine biosynthetic process"/>
    <property type="evidence" value="ECO:0007669"/>
    <property type="project" value="UniProtKB-KW"/>
</dbReference>
<keyword evidence="1" id="KW-0479">Metal-binding</keyword>
<feature type="binding site" evidence="1">
    <location>
        <position position="50"/>
    </location>
    <ligand>
        <name>substrate</name>
    </ligand>
</feature>
<keyword evidence="1" id="KW-0808">Transferase</keyword>
<dbReference type="EC" id="2.7.4.16" evidence="1"/>
<comment type="pathway">
    <text evidence="1">Cofactor biosynthesis; thiamine diphosphate biosynthesis; thiamine diphosphate from thiamine phosphate: step 1/1.</text>
</comment>
<keyword evidence="1" id="KW-0067">ATP-binding</keyword>
<organism evidence="4 5">
    <name type="scientific">Virgibacillus indicus</name>
    <dbReference type="NCBI Taxonomy" id="2024554"/>
    <lineage>
        <taxon>Bacteria</taxon>
        <taxon>Bacillati</taxon>
        <taxon>Bacillota</taxon>
        <taxon>Bacilli</taxon>
        <taxon>Bacillales</taxon>
        <taxon>Bacillaceae</taxon>
        <taxon>Virgibacillus</taxon>
    </lineage>
</organism>
<comment type="miscellaneous">
    <text evidence="1">Reaction mechanism of ThiL seems to utilize a direct, inline transfer of the gamma-phosphate of ATP to TMP rather than a phosphorylated enzyme intermediate.</text>
</comment>
<feature type="binding site" evidence="1">
    <location>
        <position position="120"/>
    </location>
    <ligand>
        <name>Mg(2+)</name>
        <dbReference type="ChEBI" id="CHEBI:18420"/>
        <label>1</label>
    </ligand>
</feature>
<dbReference type="InterPro" id="IPR036921">
    <property type="entry name" value="PurM-like_N_sf"/>
</dbReference>
<feature type="binding site" evidence="1">
    <location>
        <position position="259"/>
    </location>
    <ligand>
        <name>substrate</name>
    </ligand>
</feature>
<evidence type="ECO:0000256" key="1">
    <source>
        <dbReference type="HAMAP-Rule" id="MF_02128"/>
    </source>
</evidence>
<dbReference type="GO" id="GO:0005524">
    <property type="term" value="F:ATP binding"/>
    <property type="evidence" value="ECO:0007669"/>
    <property type="project" value="UniProtKB-UniRule"/>
</dbReference>
<dbReference type="PANTHER" id="PTHR30270:SF0">
    <property type="entry name" value="THIAMINE-MONOPHOSPHATE KINASE"/>
    <property type="match status" value="1"/>
</dbReference>
<dbReference type="InterPro" id="IPR016188">
    <property type="entry name" value="PurM-like_N"/>
</dbReference>
<comment type="caution">
    <text evidence="1">Lacks conserved residue(s) required for the propagation of feature annotation.</text>
</comment>
<feature type="binding site" evidence="1">
    <location>
        <position position="211"/>
    </location>
    <ligand>
        <name>ATP</name>
        <dbReference type="ChEBI" id="CHEBI:30616"/>
    </ligand>
</feature>
<feature type="domain" description="PurM-like N-terminal" evidence="2">
    <location>
        <begin position="25"/>
        <end position="136"/>
    </location>
</feature>
<dbReference type="Proteomes" id="UP000216498">
    <property type="component" value="Unassembled WGS sequence"/>
</dbReference>
<reference evidence="4 5" key="1">
    <citation type="submission" date="2017-08" db="EMBL/GenBank/DDBJ databases">
        <title>Virgibacillus indicus sp. nov. and Virgibacillus profoundi sp. nov, two moderately halophilic bacteria isolated from marine sediment by using the Microfluidic Streak Plate.</title>
        <authorList>
            <person name="Xu B."/>
            <person name="Hu B."/>
            <person name="Wang J."/>
            <person name="Zhu Y."/>
            <person name="Huang L."/>
            <person name="Du W."/>
            <person name="Huang Y."/>
        </authorList>
    </citation>
    <scope>NUCLEOTIDE SEQUENCE [LARGE SCALE GENOMIC DNA]</scope>
    <source>
        <strain evidence="4 5">IO3-P2-C2</strain>
    </source>
</reference>
<dbReference type="AlphaFoldDB" id="A0A265N6A0"/>
<comment type="catalytic activity">
    <reaction evidence="1">
        <text>thiamine phosphate + ATP = thiamine diphosphate + ADP</text>
        <dbReference type="Rhea" id="RHEA:15913"/>
        <dbReference type="ChEBI" id="CHEBI:30616"/>
        <dbReference type="ChEBI" id="CHEBI:37575"/>
        <dbReference type="ChEBI" id="CHEBI:58937"/>
        <dbReference type="ChEBI" id="CHEBI:456216"/>
        <dbReference type="EC" id="2.7.4.16"/>
    </reaction>
</comment>
<dbReference type="UniPathway" id="UPA00060">
    <property type="reaction ID" value="UER00142"/>
</dbReference>
<feature type="binding site" evidence="1">
    <location>
        <position position="72"/>
    </location>
    <ligand>
        <name>Mg(2+)</name>
        <dbReference type="ChEBI" id="CHEBI:18420"/>
        <label>3</label>
    </ligand>
</feature>
<feature type="binding site" evidence="1">
    <location>
        <position position="212"/>
    </location>
    <ligand>
        <name>Mg(2+)</name>
        <dbReference type="ChEBI" id="CHEBI:18420"/>
        <label>5</label>
    </ligand>
</feature>
<dbReference type="Gene3D" id="3.30.1330.10">
    <property type="entry name" value="PurM-like, N-terminal domain"/>
    <property type="match status" value="1"/>
</dbReference>
<feature type="binding site" evidence="1">
    <location>
        <position position="27"/>
    </location>
    <ligand>
        <name>Mg(2+)</name>
        <dbReference type="ChEBI" id="CHEBI:18420"/>
        <label>4</label>
    </ligand>
</feature>
<protein>
    <recommendedName>
        <fullName evidence="1">Thiamine-monophosphate kinase</fullName>
        <shortName evidence="1">TMP kinase</shortName>
        <shortName evidence="1">Thiamine-phosphate kinase</shortName>
        <ecNumber evidence="1">2.7.4.16</ecNumber>
    </recommendedName>
</protein>
<feature type="binding site" evidence="1">
    <location>
        <position position="209"/>
    </location>
    <ligand>
        <name>Mg(2+)</name>
        <dbReference type="ChEBI" id="CHEBI:18420"/>
        <label>3</label>
    </ligand>
</feature>
<dbReference type="GO" id="GO:0009030">
    <property type="term" value="F:thiamine-phosphate kinase activity"/>
    <property type="evidence" value="ECO:0007669"/>
    <property type="project" value="UniProtKB-UniRule"/>
</dbReference>
<dbReference type="CDD" id="cd02194">
    <property type="entry name" value="ThiL"/>
    <property type="match status" value="1"/>
</dbReference>
<keyword evidence="1 4" id="KW-0418">Kinase</keyword>
<comment type="function">
    <text evidence="1">Catalyzes the ATP-dependent phosphorylation of thiamine-monophosphate (TMP) to form thiamine-pyrophosphate (TPP), the active form of vitamin B1.</text>
</comment>
<feature type="binding site" evidence="1">
    <location>
        <position position="27"/>
    </location>
    <ligand>
        <name>Mg(2+)</name>
        <dbReference type="ChEBI" id="CHEBI:18420"/>
        <label>3</label>
    </ligand>
</feature>
<dbReference type="GO" id="GO:0000287">
    <property type="term" value="F:magnesium ion binding"/>
    <property type="evidence" value="ECO:0007669"/>
    <property type="project" value="UniProtKB-UniRule"/>
</dbReference>
<evidence type="ECO:0000313" key="5">
    <source>
        <dbReference type="Proteomes" id="UP000216498"/>
    </source>
</evidence>
<dbReference type="GO" id="GO:0009229">
    <property type="term" value="P:thiamine diphosphate biosynthetic process"/>
    <property type="evidence" value="ECO:0007669"/>
    <property type="project" value="UniProtKB-UniRule"/>
</dbReference>
<comment type="caution">
    <text evidence="4">The sequence shown here is derived from an EMBL/GenBank/DDBJ whole genome shotgun (WGS) entry which is preliminary data.</text>
</comment>
<dbReference type="OrthoDB" id="9802811at2"/>
<dbReference type="Pfam" id="PF02769">
    <property type="entry name" value="AIRS_C"/>
    <property type="match status" value="1"/>
</dbReference>
<dbReference type="PIRSF" id="PIRSF005303">
    <property type="entry name" value="Thiam_monoph_kin"/>
    <property type="match status" value="1"/>
</dbReference>
<dbReference type="InterPro" id="IPR010918">
    <property type="entry name" value="PurM-like_C_dom"/>
</dbReference>
<dbReference type="HAMAP" id="MF_02128">
    <property type="entry name" value="TMP_kinase"/>
    <property type="match status" value="1"/>
</dbReference>
<feature type="binding site" evidence="1">
    <location>
        <position position="43"/>
    </location>
    <ligand>
        <name>Mg(2+)</name>
        <dbReference type="ChEBI" id="CHEBI:18420"/>
        <label>2</label>
    </ligand>
</feature>
<comment type="similarity">
    <text evidence="1">Belongs to the thiamine-monophosphate kinase family.</text>
</comment>
<feature type="binding site" evidence="1">
    <location>
        <position position="43"/>
    </location>
    <ligand>
        <name>Mg(2+)</name>
        <dbReference type="ChEBI" id="CHEBI:18420"/>
        <label>1</label>
    </ligand>
</feature>
<feature type="binding site" evidence="1">
    <location>
        <position position="72"/>
    </location>
    <ligand>
        <name>Mg(2+)</name>
        <dbReference type="ChEBI" id="CHEBI:18420"/>
        <label>4</label>
    </ligand>
</feature>
<feature type="domain" description="PurM-like C-terminal" evidence="3">
    <location>
        <begin position="149"/>
        <end position="293"/>
    </location>
</feature>
<name>A0A265N6A0_9BACI</name>
<dbReference type="EMBL" id="NPMS01000011">
    <property type="protein sequence ID" value="OZU87377.1"/>
    <property type="molecule type" value="Genomic_DNA"/>
</dbReference>
<dbReference type="Gene3D" id="3.90.650.10">
    <property type="entry name" value="PurM-like C-terminal domain"/>
    <property type="match status" value="1"/>
</dbReference>
<dbReference type="SUPFAM" id="SSF55326">
    <property type="entry name" value="PurM N-terminal domain-like"/>
    <property type="match status" value="1"/>
</dbReference>
<dbReference type="InterPro" id="IPR036676">
    <property type="entry name" value="PurM-like_C_sf"/>
</dbReference>
<feature type="binding site" evidence="1">
    <location>
        <position position="145"/>
    </location>
    <ligand>
        <name>ATP</name>
        <dbReference type="ChEBI" id="CHEBI:30616"/>
    </ligand>
</feature>
<gene>
    <name evidence="1 4" type="primary">thiL</name>
    <name evidence="4" type="ORF">CIL03_17480</name>
</gene>
<dbReference type="Pfam" id="PF00586">
    <property type="entry name" value="AIRS"/>
    <property type="match status" value="1"/>
</dbReference>
<evidence type="ECO:0000313" key="4">
    <source>
        <dbReference type="EMBL" id="OZU87377.1"/>
    </source>
</evidence>
<keyword evidence="5" id="KW-1185">Reference proteome</keyword>
<feature type="binding site" evidence="1">
    <location>
        <begin position="119"/>
        <end position="120"/>
    </location>
    <ligand>
        <name>ATP</name>
        <dbReference type="ChEBI" id="CHEBI:30616"/>
    </ligand>
</feature>
<sequence length="321" mass="35721">MDEFSFIDSIKQNFYHQSGLIKGIGDDAAVLRETSRDIVTAADIFVEDVHFTKETMNAFQIGYRALAANLSDLAAMGAAPAYYLVSIVIPKSWSIDEITQIFSGMKDLAGKYKMDLIGGDTVSGEALTISITVIGLAEKEKTRYRNAAREGDVVFVTGTLGDSQAGLHILTNPGDYLEEEYFINRHQMPTPRVKFAKALVKLPRVALNDISDGIASEAAEIAAASNVNITLYDEKIPVSPSYHQFPSDLQNKWKYYGGEDFELMGTISKRYWEQLKLAAELANTKVTEIGYVTINKYSGTIFQEKNNKKQKLEKKGYNHLK</sequence>
<keyword evidence="1" id="KW-0547">Nucleotide-binding</keyword>
<dbReference type="NCBIfam" id="TIGR01379">
    <property type="entry name" value="thiL"/>
    <property type="match status" value="1"/>
</dbReference>
<evidence type="ECO:0000259" key="2">
    <source>
        <dbReference type="Pfam" id="PF00586"/>
    </source>
</evidence>
<dbReference type="PANTHER" id="PTHR30270">
    <property type="entry name" value="THIAMINE-MONOPHOSPHATE KINASE"/>
    <property type="match status" value="1"/>
</dbReference>
<proteinExistence type="inferred from homology"/>
<dbReference type="InterPro" id="IPR006283">
    <property type="entry name" value="ThiL-like"/>
</dbReference>
<feature type="binding site" evidence="1">
    <location>
        <position position="72"/>
    </location>
    <ligand>
        <name>Mg(2+)</name>
        <dbReference type="ChEBI" id="CHEBI:18420"/>
        <label>2</label>
    </ligand>
</feature>
<dbReference type="RefSeq" id="WP_094887166.1">
    <property type="nucleotide sequence ID" value="NZ_NPMS01000011.1"/>
</dbReference>
<evidence type="ECO:0000259" key="3">
    <source>
        <dbReference type="Pfam" id="PF02769"/>
    </source>
</evidence>
<keyword evidence="1" id="KW-0460">Magnesium</keyword>